<comment type="similarity">
    <text evidence="10 11">Belongs to the TonB-dependent receptor family.</text>
</comment>
<dbReference type="GO" id="GO:0006811">
    <property type="term" value="P:monoatomic ion transport"/>
    <property type="evidence" value="ECO:0007669"/>
    <property type="project" value="UniProtKB-KW"/>
</dbReference>
<dbReference type="Pfam" id="PF00593">
    <property type="entry name" value="TonB_dep_Rec_b-barrel"/>
    <property type="match status" value="1"/>
</dbReference>
<evidence type="ECO:0000259" key="13">
    <source>
        <dbReference type="Pfam" id="PF00593"/>
    </source>
</evidence>
<evidence type="ECO:0000256" key="12">
    <source>
        <dbReference type="SAM" id="SignalP"/>
    </source>
</evidence>
<keyword evidence="6" id="KW-0406">Ion transport</keyword>
<dbReference type="OrthoDB" id="9796221at2"/>
<evidence type="ECO:0000256" key="1">
    <source>
        <dbReference type="ARBA" id="ARBA00004571"/>
    </source>
</evidence>
<evidence type="ECO:0000256" key="6">
    <source>
        <dbReference type="ARBA" id="ARBA00023065"/>
    </source>
</evidence>
<dbReference type="Gene3D" id="2.170.130.10">
    <property type="entry name" value="TonB-dependent receptor, plug domain"/>
    <property type="match status" value="1"/>
</dbReference>
<keyword evidence="3 10" id="KW-1134">Transmembrane beta strand</keyword>
<dbReference type="AlphaFoldDB" id="A0A6I4UQG3"/>
<dbReference type="InterPro" id="IPR000531">
    <property type="entry name" value="Beta-barrel_TonB"/>
</dbReference>
<feature type="domain" description="TonB-dependent receptor-like beta-barrel" evidence="13">
    <location>
        <begin position="254"/>
        <end position="597"/>
    </location>
</feature>
<dbReference type="EMBL" id="WTYK01000002">
    <property type="protein sequence ID" value="MXP41031.1"/>
    <property type="molecule type" value="Genomic_DNA"/>
</dbReference>
<keyword evidence="2 10" id="KW-0813">Transport</keyword>
<dbReference type="InterPro" id="IPR036942">
    <property type="entry name" value="Beta-barrel_TonB_sf"/>
</dbReference>
<dbReference type="CDD" id="cd01347">
    <property type="entry name" value="ligand_gated_channel"/>
    <property type="match status" value="1"/>
</dbReference>
<dbReference type="PANTHER" id="PTHR30069">
    <property type="entry name" value="TONB-DEPENDENT OUTER MEMBRANE RECEPTOR"/>
    <property type="match status" value="1"/>
</dbReference>
<evidence type="ECO:0000256" key="11">
    <source>
        <dbReference type="RuleBase" id="RU003357"/>
    </source>
</evidence>
<keyword evidence="8 10" id="KW-0472">Membrane</keyword>
<evidence type="ECO:0000256" key="2">
    <source>
        <dbReference type="ARBA" id="ARBA00022448"/>
    </source>
</evidence>
<dbReference type="Pfam" id="PF07715">
    <property type="entry name" value="Plug"/>
    <property type="match status" value="1"/>
</dbReference>
<evidence type="ECO:0000259" key="14">
    <source>
        <dbReference type="Pfam" id="PF07715"/>
    </source>
</evidence>
<keyword evidence="9 10" id="KW-0998">Cell outer membrane</keyword>
<keyword evidence="5 12" id="KW-0732">Signal</keyword>
<evidence type="ECO:0000313" key="16">
    <source>
        <dbReference type="Proteomes" id="UP000469159"/>
    </source>
</evidence>
<name>A0A6I4UQG3_9SPHN</name>
<dbReference type="InterPro" id="IPR012910">
    <property type="entry name" value="Plug_dom"/>
</dbReference>
<evidence type="ECO:0000313" key="15">
    <source>
        <dbReference type="EMBL" id="MXP41031.1"/>
    </source>
</evidence>
<dbReference type="InterPro" id="IPR039426">
    <property type="entry name" value="TonB-dep_rcpt-like"/>
</dbReference>
<feature type="chain" id="PRO_5026177940" evidence="12">
    <location>
        <begin position="21"/>
        <end position="623"/>
    </location>
</feature>
<reference evidence="15 16" key="1">
    <citation type="submission" date="2019-12" db="EMBL/GenBank/DDBJ databases">
        <title>Genomic-based taxomic classification of the family Erythrobacteraceae.</title>
        <authorList>
            <person name="Xu L."/>
        </authorList>
    </citation>
    <scope>NUCLEOTIDE SEQUENCE [LARGE SCALE GENOMIC DNA]</scope>
    <source>
        <strain evidence="15 16">MCCC 1K02066</strain>
    </source>
</reference>
<dbReference type="PROSITE" id="PS52016">
    <property type="entry name" value="TONB_DEPENDENT_REC_3"/>
    <property type="match status" value="1"/>
</dbReference>
<evidence type="ECO:0000256" key="7">
    <source>
        <dbReference type="ARBA" id="ARBA00023077"/>
    </source>
</evidence>
<evidence type="ECO:0000256" key="10">
    <source>
        <dbReference type="PROSITE-ProRule" id="PRU01360"/>
    </source>
</evidence>
<comment type="subcellular location">
    <subcellularLocation>
        <location evidence="1 10">Cell outer membrane</location>
        <topology evidence="1 10">Multi-pass membrane protein</topology>
    </subcellularLocation>
</comment>
<protein>
    <submittedName>
        <fullName evidence="15">TonB-dependent receptor</fullName>
    </submittedName>
</protein>
<dbReference type="Proteomes" id="UP000469159">
    <property type="component" value="Unassembled WGS sequence"/>
</dbReference>
<keyword evidence="4 10" id="KW-0812">Transmembrane</keyword>
<organism evidence="15 16">
    <name type="scientific">Croceibacterium soli</name>
    <dbReference type="NCBI Taxonomy" id="1739690"/>
    <lineage>
        <taxon>Bacteria</taxon>
        <taxon>Pseudomonadati</taxon>
        <taxon>Pseudomonadota</taxon>
        <taxon>Alphaproteobacteria</taxon>
        <taxon>Sphingomonadales</taxon>
        <taxon>Erythrobacteraceae</taxon>
        <taxon>Croceibacterium</taxon>
    </lineage>
</organism>
<dbReference type="GO" id="GO:0015889">
    <property type="term" value="P:cobalamin transport"/>
    <property type="evidence" value="ECO:0007669"/>
    <property type="project" value="TreeGrafter"/>
</dbReference>
<evidence type="ECO:0000256" key="4">
    <source>
        <dbReference type="ARBA" id="ARBA00022692"/>
    </source>
</evidence>
<proteinExistence type="inferred from homology"/>
<evidence type="ECO:0000256" key="5">
    <source>
        <dbReference type="ARBA" id="ARBA00022729"/>
    </source>
</evidence>
<dbReference type="SUPFAM" id="SSF56935">
    <property type="entry name" value="Porins"/>
    <property type="match status" value="1"/>
</dbReference>
<comment type="caution">
    <text evidence="15">The sequence shown here is derived from an EMBL/GenBank/DDBJ whole genome shotgun (WGS) entry which is preliminary data.</text>
</comment>
<keyword evidence="7 11" id="KW-0798">TonB box</keyword>
<evidence type="ECO:0000256" key="8">
    <source>
        <dbReference type="ARBA" id="ARBA00023136"/>
    </source>
</evidence>
<accession>A0A6I4UQG3</accession>
<gene>
    <name evidence="15" type="ORF">GRI75_05150</name>
</gene>
<feature type="domain" description="TonB-dependent receptor plug" evidence="14">
    <location>
        <begin position="40"/>
        <end position="148"/>
    </location>
</feature>
<sequence>MRKSLLFLLSTSFFCVPVAAQEQSGDTQITVLATGTHETLQTSGQPLTIIGREEIEQVQGGDIVRVLERAPGIAASRNGGIGSFTGVRLRGADAEQLLVLIDGVRVADPAAPGGGFDFATLLPGGIERIELLRSSNGTIWGSQAIGGVLAAWSGFDPGVEGSAEYGAPDTLYTTARAGIAHGPLELAADGAWYRTDGFSAAASGSEPDGFRQWQAGGRGRLAIAPGLRLRGGLRYADARVEIDGFPAPAFSLADTREYQDTRRLSGSAGLEFDGRNLQLTGGWSASDTERDSFDLDLGTAPTFTTDGRSDRLDLRGAWRLGQATVWFGGESEWSSFSSTFDDEQRARTSGVYAQLGAAVSEGVSLNAGARLADHSRFGSAVTFGADASWAFGGGWRLRASFGEGFKAPTLFQLFSDYGNTALEPERSTSADLGIELNDRNAPLHLAATVFRRDSEDLIEFVSCFGNTSGICTDRPFGTYDNVGRVRAQGLEIEARHDLTEALSARVAYSFVETENRTPGSPNRGNVLARRPRHALSLGGEWRVTPAGAAVGADLRWVSASYDDAANQVRMSPRAVVDFTARWPVTDVVELFGRVENLLDEEYETAAGYASAGRGAFVGARLRL</sequence>
<feature type="signal peptide" evidence="12">
    <location>
        <begin position="1"/>
        <end position="20"/>
    </location>
</feature>
<evidence type="ECO:0000256" key="9">
    <source>
        <dbReference type="ARBA" id="ARBA00023237"/>
    </source>
</evidence>
<keyword evidence="16" id="KW-1185">Reference proteome</keyword>
<dbReference type="Gene3D" id="2.40.170.20">
    <property type="entry name" value="TonB-dependent receptor, beta-barrel domain"/>
    <property type="match status" value="1"/>
</dbReference>
<evidence type="ECO:0000256" key="3">
    <source>
        <dbReference type="ARBA" id="ARBA00022452"/>
    </source>
</evidence>
<dbReference type="InterPro" id="IPR037066">
    <property type="entry name" value="Plug_dom_sf"/>
</dbReference>
<dbReference type="PANTHER" id="PTHR30069:SF53">
    <property type="entry name" value="COLICIN I RECEPTOR-RELATED"/>
    <property type="match status" value="1"/>
</dbReference>
<keyword evidence="15" id="KW-0675">Receptor</keyword>
<dbReference type="GO" id="GO:0009279">
    <property type="term" value="C:cell outer membrane"/>
    <property type="evidence" value="ECO:0007669"/>
    <property type="project" value="UniProtKB-SubCell"/>
</dbReference>